<evidence type="ECO:0000313" key="5">
    <source>
        <dbReference type="EMBL" id="KXZ50446.1"/>
    </source>
</evidence>
<dbReference type="InterPro" id="IPR051091">
    <property type="entry name" value="O-Glucosyltr/Glycosyltrsf_90"/>
</dbReference>
<organism evidence="5 6">
    <name type="scientific">Gonium pectorale</name>
    <name type="common">Green alga</name>
    <dbReference type="NCBI Taxonomy" id="33097"/>
    <lineage>
        <taxon>Eukaryota</taxon>
        <taxon>Viridiplantae</taxon>
        <taxon>Chlorophyta</taxon>
        <taxon>core chlorophytes</taxon>
        <taxon>Chlorophyceae</taxon>
        <taxon>CS clade</taxon>
        <taxon>Chlamydomonadales</taxon>
        <taxon>Volvocaceae</taxon>
        <taxon>Gonium</taxon>
    </lineage>
</organism>
<dbReference type="GO" id="GO:0016740">
    <property type="term" value="F:transferase activity"/>
    <property type="evidence" value="ECO:0007669"/>
    <property type="project" value="UniProtKB-KW"/>
</dbReference>
<proteinExistence type="inferred from homology"/>
<dbReference type="PANTHER" id="PTHR12203:SF35">
    <property type="entry name" value="PROTEIN O-GLUCOSYLTRANSFERASE 1"/>
    <property type="match status" value="1"/>
</dbReference>
<comment type="caution">
    <text evidence="5">The sequence shown here is derived from an EMBL/GenBank/DDBJ whole genome shotgun (WGS) entry which is preliminary data.</text>
</comment>
<reference evidence="6" key="1">
    <citation type="journal article" date="2016" name="Nat. Commun.">
        <title>The Gonium pectorale genome demonstrates co-option of cell cycle regulation during the evolution of multicellularity.</title>
        <authorList>
            <person name="Hanschen E.R."/>
            <person name="Marriage T.N."/>
            <person name="Ferris P.J."/>
            <person name="Hamaji T."/>
            <person name="Toyoda A."/>
            <person name="Fujiyama A."/>
            <person name="Neme R."/>
            <person name="Noguchi H."/>
            <person name="Minakuchi Y."/>
            <person name="Suzuki M."/>
            <person name="Kawai-Toyooka H."/>
            <person name="Smith D.R."/>
            <person name="Sparks H."/>
            <person name="Anderson J."/>
            <person name="Bakaric R."/>
            <person name="Luria V."/>
            <person name="Karger A."/>
            <person name="Kirschner M.W."/>
            <person name="Durand P.M."/>
            <person name="Michod R.E."/>
            <person name="Nozaki H."/>
            <person name="Olson B.J."/>
        </authorList>
    </citation>
    <scope>NUCLEOTIDE SEQUENCE [LARGE SCALE GENOMIC DNA]</scope>
    <source>
        <strain evidence="6">NIES-2863</strain>
    </source>
</reference>
<evidence type="ECO:0000313" key="6">
    <source>
        <dbReference type="Proteomes" id="UP000075714"/>
    </source>
</evidence>
<keyword evidence="6" id="KW-1185">Reference proteome</keyword>
<feature type="compositionally biased region" description="Basic and acidic residues" evidence="3">
    <location>
        <begin position="345"/>
        <end position="355"/>
    </location>
</feature>
<evidence type="ECO:0000256" key="1">
    <source>
        <dbReference type="ARBA" id="ARBA00010118"/>
    </source>
</evidence>
<dbReference type="Pfam" id="PF05686">
    <property type="entry name" value="Glyco_transf_90"/>
    <property type="match status" value="1"/>
</dbReference>
<accession>A0A150GKR5</accession>
<name>A0A150GKR5_GONPE</name>
<sequence>MAWSKSEDNGALLVPYSGAFRCPEDSWDAMETDRANFTTIAWEDRKEIAFGRWNGFCTYYYGRPDLLVTEDGAAVPCPRTYLNNLSVANPELLAAYDTSKARPMPLGHQHMYKYLVSTDGWSISSKFDKYLLMGSLVFKAASIRKGFYYDALRPYEHYVPFMVKHKDDLVEAVKWAISHDAEAHKIAQNAFAFARKNLTRRARFCYLFRLITELAKHFKYKPTCKRRKLCIPVVEELKFMRINHQSNHSCNWRVLEVYTDNGNDPIAAPGNSRHFEVRQHHVDPLHWPRDDLYVMELDNAVPPPAAAAAGAGAMQQGGRHMQGSSGGQGREGQGAQLQGGALLWKDAEKLVEPRDGRRRQRRMG</sequence>
<feature type="region of interest" description="Disordered" evidence="3">
    <location>
        <begin position="306"/>
        <end position="364"/>
    </location>
</feature>
<dbReference type="PANTHER" id="PTHR12203">
    <property type="entry name" value="KDEL LYS-ASP-GLU-LEU CONTAINING - RELATED"/>
    <property type="match status" value="1"/>
</dbReference>
<feature type="domain" description="Glycosyl transferase CAP10" evidence="4">
    <location>
        <begin position="5"/>
        <end position="221"/>
    </location>
</feature>
<dbReference type="Proteomes" id="UP000075714">
    <property type="component" value="Unassembled WGS sequence"/>
</dbReference>
<gene>
    <name evidence="5" type="ORF">GPECTOR_16g620</name>
</gene>
<evidence type="ECO:0000259" key="4">
    <source>
        <dbReference type="SMART" id="SM00672"/>
    </source>
</evidence>
<dbReference type="OrthoDB" id="523510at2759"/>
<evidence type="ECO:0000256" key="3">
    <source>
        <dbReference type="SAM" id="MobiDB-lite"/>
    </source>
</evidence>
<comment type="similarity">
    <text evidence="1">Belongs to the glycosyltransferase 90 family.</text>
</comment>
<feature type="compositionally biased region" description="Low complexity" evidence="3">
    <location>
        <begin position="333"/>
        <end position="342"/>
    </location>
</feature>
<keyword evidence="2" id="KW-0808">Transferase</keyword>
<dbReference type="AlphaFoldDB" id="A0A150GKR5"/>
<dbReference type="InterPro" id="IPR006598">
    <property type="entry name" value="CAP10"/>
</dbReference>
<dbReference type="SMART" id="SM00672">
    <property type="entry name" value="CAP10"/>
    <property type="match status" value="1"/>
</dbReference>
<dbReference type="EMBL" id="LSYV01000017">
    <property type="protein sequence ID" value="KXZ50446.1"/>
    <property type="molecule type" value="Genomic_DNA"/>
</dbReference>
<protein>
    <recommendedName>
        <fullName evidence="4">Glycosyl transferase CAP10 domain-containing protein</fullName>
    </recommendedName>
</protein>
<evidence type="ECO:0000256" key="2">
    <source>
        <dbReference type="ARBA" id="ARBA00022679"/>
    </source>
</evidence>